<organism evidence="1">
    <name type="scientific">Anopheles gambiae</name>
    <name type="common">African malaria mosquito</name>
    <dbReference type="NCBI Taxonomy" id="7165"/>
    <lineage>
        <taxon>Eukaryota</taxon>
        <taxon>Metazoa</taxon>
        <taxon>Ecdysozoa</taxon>
        <taxon>Arthropoda</taxon>
        <taxon>Hexapoda</taxon>
        <taxon>Insecta</taxon>
        <taxon>Pterygota</taxon>
        <taxon>Neoptera</taxon>
        <taxon>Endopterygota</taxon>
        <taxon>Diptera</taxon>
        <taxon>Nematocera</taxon>
        <taxon>Culicoidea</taxon>
        <taxon>Culicidae</taxon>
        <taxon>Anophelinae</taxon>
        <taxon>Anopheles</taxon>
    </lineage>
</organism>
<reference evidence="1" key="2">
    <citation type="submission" date="2002-03" db="EMBL/GenBank/DDBJ databases">
        <authorList>
            <consortium name="The Anopheles Genome Sequencing Consortium"/>
        </authorList>
    </citation>
    <scope>NUCLEOTIDE SEQUENCE</scope>
    <source>
        <strain evidence="1">PEST</strain>
    </source>
</reference>
<feature type="non-terminal residue" evidence="1">
    <location>
        <position position="79"/>
    </location>
</feature>
<reference evidence="1" key="3">
    <citation type="journal article" date="2004" name="Trends Parasitol.">
        <title>The Anopheles gambiae genome: an update.</title>
        <authorList>
            <person name="Mongin E."/>
            <person name="Louis C."/>
            <person name="Holt R.A."/>
            <person name="Birney E."/>
            <person name="Collins F.H."/>
        </authorList>
    </citation>
    <scope>NUCLEOTIDE SEQUENCE</scope>
    <source>
        <strain evidence="1">PEST</strain>
    </source>
</reference>
<name>Q7PVY3_ANOGA</name>
<sequence length="79" mass="8652">SECCKCCDCTVCRVSSIPLPAQCKTKGFAVNGRKNRDACACDTVTLRPFCVQNKGIFLLANVDLLTLTTSPRYCVFALR</sequence>
<feature type="non-terminal residue" evidence="1">
    <location>
        <position position="1"/>
    </location>
</feature>
<protein>
    <submittedName>
        <fullName evidence="1">AGAP009149-PA</fullName>
    </submittedName>
</protein>
<dbReference type="EMBL" id="AAAB01008984">
    <property type="protein sequence ID" value="EAA15084.3"/>
    <property type="molecule type" value="Genomic_DNA"/>
</dbReference>
<reference evidence="1" key="5">
    <citation type="submission" date="2011-05" db="EMBL/GenBank/DDBJ databases">
        <authorList>
            <consortium name="VectorBase"/>
        </authorList>
    </citation>
    <scope>NUCLEOTIDE SEQUENCE</scope>
    <source>
        <strain evidence="1">PEST</strain>
    </source>
</reference>
<comment type="caution">
    <text evidence="1">The sequence shown here is derived from an EMBL/GenBank/DDBJ whole genome shotgun (WGS) entry which is preliminary data.</text>
</comment>
<evidence type="ECO:0000313" key="1">
    <source>
        <dbReference type="EMBL" id="EAA15084.3"/>
    </source>
</evidence>
<dbReference type="PaxDb" id="7165-AGAP009149-PA"/>
<dbReference type="HOGENOM" id="CLU_2612756_0_0_1"/>
<reference evidence="1" key="1">
    <citation type="journal article" date="2002" name="Science">
        <title>The genome sequence of the malaria mosquito Anopheles gambiae.</title>
        <authorList>
            <person name="Holt R.A."/>
            <person name="Subramanian G.M."/>
            <person name="Halpern A."/>
            <person name="Sutton G.G."/>
            <person name="Charlab R."/>
            <person name="Nusskern D.R."/>
            <person name="Wincker P."/>
            <person name="Clark A.G."/>
            <person name="Ribeiro J.M."/>
            <person name="Wides R."/>
            <person name="Salzberg S.L."/>
            <person name="Loftus B."/>
            <person name="Yandell M."/>
            <person name="Majoros W.H."/>
            <person name="Rusch D.B."/>
            <person name="Lai Z."/>
            <person name="Kraft C.L."/>
            <person name="Abril J.F."/>
            <person name="Anthouard V."/>
            <person name="Arensburger P."/>
            <person name="Atkinson P.W."/>
            <person name="Baden H."/>
            <person name="de Berardinis V."/>
            <person name="Baldwin D."/>
            <person name="Benes V."/>
            <person name="Biedler J."/>
            <person name="Blass C."/>
            <person name="Bolanos R."/>
            <person name="Boscus D."/>
            <person name="Barnstead M."/>
            <person name="Cai S."/>
            <person name="Center A."/>
            <person name="Chaturverdi K."/>
            <person name="Christophides G.K."/>
            <person name="Chrystal M.A."/>
            <person name="Clamp M."/>
            <person name="Cravchik A."/>
            <person name="Curwen V."/>
            <person name="Dana A."/>
            <person name="Delcher A."/>
            <person name="Dew I."/>
            <person name="Evans C.A."/>
            <person name="Flanigan M."/>
            <person name="Grundschober-Freimoser A."/>
            <person name="Friedli L."/>
            <person name="Gu Z."/>
            <person name="Guan P."/>
            <person name="Guigo R."/>
            <person name="Hillenmeyer M.E."/>
            <person name="Hladun S.L."/>
            <person name="Hogan J.R."/>
            <person name="Hong Y.S."/>
            <person name="Hoover J."/>
            <person name="Jaillon O."/>
            <person name="Ke Z."/>
            <person name="Kodira C."/>
            <person name="Kokoza E."/>
            <person name="Koutsos A."/>
            <person name="Letunic I."/>
            <person name="Levitsky A."/>
            <person name="Liang Y."/>
            <person name="Lin J.J."/>
            <person name="Lobo N.F."/>
            <person name="Lopez J.R."/>
            <person name="Malek J.A."/>
            <person name="McIntosh T.C."/>
            <person name="Meister S."/>
            <person name="Miller J."/>
            <person name="Mobarry C."/>
            <person name="Mongin E."/>
            <person name="Murphy S.D."/>
            <person name="O'Brochta D.A."/>
            <person name="Pfannkoch C."/>
            <person name="Qi R."/>
            <person name="Regier M.A."/>
            <person name="Remington K."/>
            <person name="Shao H."/>
            <person name="Sharakhova M.V."/>
            <person name="Sitter C.D."/>
            <person name="Shetty J."/>
            <person name="Smith T.J."/>
            <person name="Strong R."/>
            <person name="Sun J."/>
            <person name="Thomasova D."/>
            <person name="Ton L.Q."/>
            <person name="Topalis P."/>
            <person name="Tu Z."/>
            <person name="Unger M.F."/>
            <person name="Walenz B."/>
            <person name="Wang A."/>
            <person name="Wang J."/>
            <person name="Wang M."/>
            <person name="Wang X."/>
            <person name="Woodford K.J."/>
            <person name="Wortman J.R."/>
            <person name="Wu M."/>
            <person name="Yao A."/>
            <person name="Zdobnov E.M."/>
            <person name="Zhang H."/>
            <person name="Zhao Q."/>
            <person name="Zhao S."/>
            <person name="Zhu S.C."/>
            <person name="Zhimulev I."/>
            <person name="Coluzzi M."/>
            <person name="della Torre A."/>
            <person name="Roth C.W."/>
            <person name="Louis C."/>
            <person name="Kalush F."/>
            <person name="Mural R.J."/>
            <person name="Myers E.W."/>
            <person name="Adams M.D."/>
            <person name="Smith H.O."/>
            <person name="Broder S."/>
            <person name="Gardner M.J."/>
            <person name="Fraser C.M."/>
            <person name="Birney E."/>
            <person name="Bork P."/>
            <person name="Brey P.T."/>
            <person name="Venter J.C."/>
            <person name="Weissenbach J."/>
            <person name="Kafatos F.C."/>
            <person name="Collins F.H."/>
            <person name="Hoffman S.L."/>
        </authorList>
    </citation>
    <scope>NUCLEOTIDE SEQUENCE [LARGE SCALE GENOMIC DNA]</scope>
    <source>
        <strain evidence="1">PEST</strain>
    </source>
</reference>
<proteinExistence type="predicted"/>
<dbReference type="AlphaFoldDB" id="Q7PVY3"/>
<accession>Q7PVY3</accession>
<gene>
    <name evidence="1" type="ORF">AgaP_AGAP009149</name>
</gene>
<reference evidence="1" key="4">
    <citation type="journal article" date="2007" name="Genome Biol.">
        <title>Update of the Anopheles gambiae PEST genome assembly.</title>
        <authorList>
            <person name="Sharakhova M.V."/>
            <person name="Hammond M.P."/>
            <person name="Lobo N.F."/>
            <person name="Krzywinski J."/>
            <person name="Unger M.F."/>
            <person name="Hillenmeyer M.E."/>
            <person name="Bruggner R.V."/>
            <person name="Birney E."/>
            <person name="Collins F.H."/>
        </authorList>
    </citation>
    <scope>NUCLEOTIDE SEQUENCE</scope>
    <source>
        <strain evidence="1">PEST</strain>
    </source>
</reference>